<reference evidence="2 3" key="1">
    <citation type="submission" date="2015-10" db="EMBL/GenBank/DDBJ databases">
        <title>Pseudomonas putida clinical strains.</title>
        <authorList>
            <person name="Molina L."/>
            <person name="Udaondo Z."/>
        </authorList>
    </citation>
    <scope>NUCLEOTIDE SEQUENCE [LARGE SCALE GENOMIC DNA]</scope>
    <source>
        <strain evidence="2 3">HB13667</strain>
    </source>
</reference>
<dbReference type="RefSeq" id="WP_054572367.1">
    <property type="nucleotide sequence ID" value="NZ_LKKS01000042.1"/>
</dbReference>
<keyword evidence="1" id="KW-0472">Membrane</keyword>
<comment type="caution">
    <text evidence="2">The sequence shown here is derived from an EMBL/GenBank/DDBJ whole genome shotgun (WGS) entry which is preliminary data.</text>
</comment>
<protein>
    <recommendedName>
        <fullName evidence="4">SPOR domain-containing protein</fullName>
    </recommendedName>
</protein>
<dbReference type="Proteomes" id="UP000050437">
    <property type="component" value="Unassembled WGS sequence"/>
</dbReference>
<feature type="transmembrane region" description="Helical" evidence="1">
    <location>
        <begin position="45"/>
        <end position="65"/>
    </location>
</feature>
<dbReference type="AlphaFoldDB" id="A0A0P7DGL9"/>
<keyword evidence="1" id="KW-0812">Transmembrane</keyword>
<keyword evidence="1" id="KW-1133">Transmembrane helix</keyword>
<sequence length="174" mass="18346">MKAWGIALIGIGLAVIAYALAMDVTLPYGLMYWERASNAELLSRRTMLAVLGAASAVSGVILLSVRSRSSIDSVGAPISGSSGHQAHEYISKPVPMPQGSGASHGWVAILPATSKAELGRRLGVARELGLPVVSGSSMPIHCGYYDSRAEADQICQRLIAECGMDAKTKYFPQN</sequence>
<evidence type="ECO:0000313" key="2">
    <source>
        <dbReference type="EMBL" id="KPM67270.1"/>
    </source>
</evidence>
<proteinExistence type="predicted"/>
<evidence type="ECO:0000256" key="1">
    <source>
        <dbReference type="SAM" id="Phobius"/>
    </source>
</evidence>
<gene>
    <name evidence="2" type="ORF">HB13667_07480</name>
</gene>
<organism evidence="2 3">
    <name type="scientific">Pseudomonas putida</name>
    <name type="common">Arthrobacter siderocapsulatus</name>
    <dbReference type="NCBI Taxonomy" id="303"/>
    <lineage>
        <taxon>Bacteria</taxon>
        <taxon>Pseudomonadati</taxon>
        <taxon>Pseudomonadota</taxon>
        <taxon>Gammaproteobacteria</taxon>
        <taxon>Pseudomonadales</taxon>
        <taxon>Pseudomonadaceae</taxon>
        <taxon>Pseudomonas</taxon>
    </lineage>
</organism>
<dbReference type="EMBL" id="LKKS01000042">
    <property type="protein sequence ID" value="KPM67270.1"/>
    <property type="molecule type" value="Genomic_DNA"/>
</dbReference>
<evidence type="ECO:0000313" key="3">
    <source>
        <dbReference type="Proteomes" id="UP000050437"/>
    </source>
</evidence>
<name>A0A0P7DGL9_PSEPU</name>
<evidence type="ECO:0008006" key="4">
    <source>
        <dbReference type="Google" id="ProtNLM"/>
    </source>
</evidence>
<accession>A0A0P7DGL9</accession>